<organism evidence="1 2">
    <name type="scientific">Adineta steineri</name>
    <dbReference type="NCBI Taxonomy" id="433720"/>
    <lineage>
        <taxon>Eukaryota</taxon>
        <taxon>Metazoa</taxon>
        <taxon>Spiralia</taxon>
        <taxon>Gnathifera</taxon>
        <taxon>Rotifera</taxon>
        <taxon>Eurotatoria</taxon>
        <taxon>Bdelloidea</taxon>
        <taxon>Adinetida</taxon>
        <taxon>Adinetidae</taxon>
        <taxon>Adineta</taxon>
    </lineage>
</organism>
<accession>A0A820H680</accession>
<sequence>VFAATSDTLDGKTGIFMSDMKETKSSEDSYNEEKAKRLWTLSEQWTI</sequence>
<name>A0A820H680_9BILA</name>
<evidence type="ECO:0000313" key="2">
    <source>
        <dbReference type="Proteomes" id="UP000663868"/>
    </source>
</evidence>
<dbReference type="Proteomes" id="UP000663868">
    <property type="component" value="Unassembled WGS sequence"/>
</dbReference>
<protein>
    <submittedName>
        <fullName evidence="1">Uncharacterized protein</fullName>
    </submittedName>
</protein>
<dbReference type="AlphaFoldDB" id="A0A820H680"/>
<comment type="caution">
    <text evidence="1">The sequence shown here is derived from an EMBL/GenBank/DDBJ whole genome shotgun (WGS) entry which is preliminary data.</text>
</comment>
<dbReference type="Gene3D" id="3.40.50.720">
    <property type="entry name" value="NAD(P)-binding Rossmann-like Domain"/>
    <property type="match status" value="1"/>
</dbReference>
<evidence type="ECO:0000313" key="1">
    <source>
        <dbReference type="EMBL" id="CAF4289836.1"/>
    </source>
</evidence>
<gene>
    <name evidence="1" type="ORF">KXQ929_LOCUS44924</name>
</gene>
<reference evidence="1" key="1">
    <citation type="submission" date="2021-02" db="EMBL/GenBank/DDBJ databases">
        <authorList>
            <person name="Nowell W R."/>
        </authorList>
    </citation>
    <scope>NUCLEOTIDE SEQUENCE</scope>
</reference>
<proteinExistence type="predicted"/>
<dbReference type="EMBL" id="CAJOBB010013389">
    <property type="protein sequence ID" value="CAF4289836.1"/>
    <property type="molecule type" value="Genomic_DNA"/>
</dbReference>
<feature type="non-terminal residue" evidence="1">
    <location>
        <position position="1"/>
    </location>
</feature>